<dbReference type="PROSITE" id="PS50878">
    <property type="entry name" value="RT_POL"/>
    <property type="match status" value="1"/>
</dbReference>
<dbReference type="CDD" id="cd01651">
    <property type="entry name" value="RT_G2_intron"/>
    <property type="match status" value="1"/>
</dbReference>
<keyword evidence="3" id="KW-0808">Transferase</keyword>
<dbReference type="GO" id="GO:0004519">
    <property type="term" value="F:endonuclease activity"/>
    <property type="evidence" value="ECO:0007669"/>
    <property type="project" value="InterPro"/>
</dbReference>
<dbReference type="InterPro" id="IPR000477">
    <property type="entry name" value="RT_dom"/>
</dbReference>
<dbReference type="GO" id="GO:0008270">
    <property type="term" value="F:zinc ion binding"/>
    <property type="evidence" value="ECO:0007669"/>
    <property type="project" value="InterPro"/>
</dbReference>
<evidence type="ECO:0000313" key="3">
    <source>
        <dbReference type="EMBL" id="MBC1198147.1"/>
    </source>
</evidence>
<accession>A0A841VB81</accession>
<dbReference type="NCBIfam" id="TIGR04416">
    <property type="entry name" value="group_II_RT_mat"/>
    <property type="match status" value="1"/>
</dbReference>
<dbReference type="EC" id="2.7.7.49" evidence="3"/>
<dbReference type="SUPFAM" id="SSF56672">
    <property type="entry name" value="DNA/RNA polymerases"/>
    <property type="match status" value="1"/>
</dbReference>
<dbReference type="Pfam" id="PF01844">
    <property type="entry name" value="HNH"/>
    <property type="match status" value="1"/>
</dbReference>
<dbReference type="Pfam" id="PF13655">
    <property type="entry name" value="RVT_N"/>
    <property type="match status" value="1"/>
</dbReference>
<evidence type="ECO:0000259" key="2">
    <source>
        <dbReference type="PROSITE" id="PS50878"/>
    </source>
</evidence>
<dbReference type="InterPro" id="IPR002711">
    <property type="entry name" value="HNH"/>
</dbReference>
<dbReference type="InterPro" id="IPR003615">
    <property type="entry name" value="HNH_nuc"/>
</dbReference>
<reference evidence="3 4" key="1">
    <citation type="submission" date="2020-07" db="EMBL/GenBank/DDBJ databases">
        <title>Genomes of two Microcystis aeruginosa (Cyanobacteria) strains from Florida (USA) with disparate toxicogenic potential.</title>
        <authorList>
            <person name="Lefler F.W."/>
            <person name="Barbosa M."/>
            <person name="Berthold D.E."/>
            <person name="Laughinghouse H.D. IV."/>
        </authorList>
    </citation>
    <scope>NUCLEOTIDE SEQUENCE [LARGE SCALE GENOMIC DNA]</scope>
    <source>
        <strain evidence="3 4">BLCCF158</strain>
    </source>
</reference>
<proteinExistence type="predicted"/>
<dbReference type="Pfam" id="PF00078">
    <property type="entry name" value="RVT_1"/>
    <property type="match status" value="1"/>
</dbReference>
<feature type="compositionally biased region" description="Basic and acidic residues" evidence="1">
    <location>
        <begin position="571"/>
        <end position="587"/>
    </location>
</feature>
<keyword evidence="3" id="KW-0548">Nucleotidyltransferase</keyword>
<sequence length="602" mass="69728">MNTVIKPMYEWKDINWRKAERCVFKLQKRIYQASQRGNVKLVHRLQRLLQNSWYAKLLAVRRVTQDNQGKKTAGVDGVKTLNPKQRLALVNRLKLGHQSKPTRRVWIPKAGTDEKRPLGIPTMYERALQALVKLALEPEWEAKFEPNSYGFRPARSAHDAISAIWITLKSNSKYILDADISKCFDKINHTKLLDKLHTYPKLRRQIKAWLKAGVMDGDNLFPTEEGTPQGGVISPLLANIALHGMEEEVKKFAEKQVWFTSNGNRMSKTNRRDSISLIRYADDFVILHEQKEVIETVKEVISQWLKEMGLELKPSKTKISHSLIETNGNIGFDFLGFHIRQYPYKGYHNSGKNTKGERLGFCTLIQPSEDKRKLHCQKVGKLIKSHKVASQATLIKRLNPIIRGWTNYYKICNCSKSFKRCENVTYYQLKSWSRRRHPKKKYHWIARKYWQTIGNNKWVFSTKDGLHIHNHSNTNRVVYVKVKGERSPYDGDLIYWSSRMGKHPEMPTEKSVLLKKQKGRCAYCGLHFRDGDLLETDHITPTSKGGKNNRNNKQLLHRHCHDLKTAQDMTGTHEKSHVVEERNEAKVSRSVLKTSRSGDASA</sequence>
<comment type="caution">
    <text evidence="3">The sequence shown here is derived from an EMBL/GenBank/DDBJ whole genome shotgun (WGS) entry which is preliminary data.</text>
</comment>
<dbReference type="EMBL" id="JACEGC010000253">
    <property type="protein sequence ID" value="MBC1198147.1"/>
    <property type="molecule type" value="Genomic_DNA"/>
</dbReference>
<dbReference type="PANTHER" id="PTHR34047:SF10">
    <property type="entry name" value="GROUP II INTRON-ASSOCIATED OPEN READING FRAME"/>
    <property type="match status" value="1"/>
</dbReference>
<dbReference type="InterPro" id="IPR013597">
    <property type="entry name" value="Mat_intron_G2"/>
</dbReference>
<dbReference type="Pfam" id="PF08388">
    <property type="entry name" value="GIIM"/>
    <property type="match status" value="1"/>
</dbReference>
<gene>
    <name evidence="3" type="primary">ltrA</name>
    <name evidence="3" type="ORF">H0901_23640</name>
</gene>
<evidence type="ECO:0000256" key="1">
    <source>
        <dbReference type="SAM" id="MobiDB-lite"/>
    </source>
</evidence>
<keyword evidence="3" id="KW-0695">RNA-directed DNA polymerase</keyword>
<dbReference type="Gene3D" id="1.10.30.50">
    <property type="match status" value="1"/>
</dbReference>
<dbReference type="RefSeq" id="WP_185241488.1">
    <property type="nucleotide sequence ID" value="NZ_JACEGC010000253.1"/>
</dbReference>
<evidence type="ECO:0000313" key="4">
    <source>
        <dbReference type="Proteomes" id="UP000525432"/>
    </source>
</evidence>
<feature type="region of interest" description="Disordered" evidence="1">
    <location>
        <begin position="567"/>
        <end position="602"/>
    </location>
</feature>
<dbReference type="GO" id="GO:0003676">
    <property type="term" value="F:nucleic acid binding"/>
    <property type="evidence" value="ECO:0007669"/>
    <property type="project" value="InterPro"/>
</dbReference>
<dbReference type="AlphaFoldDB" id="A0A841VB81"/>
<name>A0A841VB81_MICAE</name>
<dbReference type="InterPro" id="IPR030931">
    <property type="entry name" value="Group_II_RT_mat"/>
</dbReference>
<dbReference type="InterPro" id="IPR043502">
    <property type="entry name" value="DNA/RNA_pol_sf"/>
</dbReference>
<feature type="domain" description="Reverse transcriptase" evidence="2">
    <location>
        <begin position="88"/>
        <end position="339"/>
    </location>
</feature>
<feature type="compositionally biased region" description="Polar residues" evidence="1">
    <location>
        <begin position="591"/>
        <end position="602"/>
    </location>
</feature>
<protein>
    <submittedName>
        <fullName evidence="3">Group II intron reverse transcriptase/maturase</fullName>
        <ecNumber evidence="3">2.7.7.49</ecNumber>
    </submittedName>
</protein>
<organism evidence="3 4">
    <name type="scientific">Microcystis aeruginosa BLCC-F158</name>
    <dbReference type="NCBI Taxonomy" id="2755316"/>
    <lineage>
        <taxon>Bacteria</taxon>
        <taxon>Bacillati</taxon>
        <taxon>Cyanobacteriota</taxon>
        <taxon>Cyanophyceae</taxon>
        <taxon>Oscillatoriophycideae</taxon>
        <taxon>Chroococcales</taxon>
        <taxon>Microcystaceae</taxon>
        <taxon>Microcystis</taxon>
    </lineage>
</organism>
<dbReference type="GO" id="GO:0003964">
    <property type="term" value="F:RNA-directed DNA polymerase activity"/>
    <property type="evidence" value="ECO:0007669"/>
    <property type="project" value="UniProtKB-KW"/>
</dbReference>
<dbReference type="SMART" id="SM00507">
    <property type="entry name" value="HNHc"/>
    <property type="match status" value="1"/>
</dbReference>
<dbReference type="CDD" id="cd00085">
    <property type="entry name" value="HNHc"/>
    <property type="match status" value="1"/>
</dbReference>
<dbReference type="PANTHER" id="PTHR34047">
    <property type="entry name" value="NUCLEAR INTRON MATURASE 1, MITOCHONDRIAL-RELATED"/>
    <property type="match status" value="1"/>
</dbReference>
<dbReference type="Proteomes" id="UP000525432">
    <property type="component" value="Unassembled WGS sequence"/>
</dbReference>
<dbReference type="InterPro" id="IPR025960">
    <property type="entry name" value="RVT_N"/>
</dbReference>
<dbReference type="InterPro" id="IPR051083">
    <property type="entry name" value="GrpII_Intron_Splice-Mob/Def"/>
</dbReference>